<evidence type="ECO:0000313" key="2">
    <source>
        <dbReference type="EMBL" id="MDQ0349833.1"/>
    </source>
</evidence>
<feature type="compositionally biased region" description="Polar residues" evidence="1">
    <location>
        <begin position="1"/>
        <end position="10"/>
    </location>
</feature>
<sequence length="117" mass="11888">MNVVTTTDTRGLSALGTTGGAGISPTAEHQSAATASSAKAERTRTAPLRTARVMAAARWDGVGSNSTAARSSTAINSAIPPTFDAMKVISRAMHSRTVIGEFSTSEAITARRPGALG</sequence>
<proteinExistence type="predicted"/>
<reference evidence="2 3" key="1">
    <citation type="submission" date="2023-07" db="EMBL/GenBank/DDBJ databases">
        <title>Genomic Encyclopedia of Type Strains, Phase IV (KMG-IV): sequencing the most valuable type-strain genomes for metagenomic binning, comparative biology and taxonomic classification.</title>
        <authorList>
            <person name="Goeker M."/>
        </authorList>
    </citation>
    <scope>NUCLEOTIDE SEQUENCE [LARGE SCALE GENOMIC DNA]</scope>
    <source>
        <strain evidence="2 3">DSM 1277</strain>
    </source>
</reference>
<protein>
    <submittedName>
        <fullName evidence="2">Uncharacterized protein</fullName>
    </submittedName>
</protein>
<organism evidence="2 3">
    <name type="scientific">Ancylobacter vacuolatus</name>
    <dbReference type="NCBI Taxonomy" id="223389"/>
    <lineage>
        <taxon>Bacteria</taxon>
        <taxon>Pseudomonadati</taxon>
        <taxon>Pseudomonadota</taxon>
        <taxon>Alphaproteobacteria</taxon>
        <taxon>Hyphomicrobiales</taxon>
        <taxon>Xanthobacteraceae</taxon>
        <taxon>Ancylobacter</taxon>
    </lineage>
</organism>
<name>A0ABU0DN11_9HYPH</name>
<feature type="compositionally biased region" description="Polar residues" evidence="1">
    <location>
        <begin position="27"/>
        <end position="37"/>
    </location>
</feature>
<dbReference type="RefSeq" id="WP_307063872.1">
    <property type="nucleotide sequence ID" value="NZ_JAUSUH010000013.1"/>
</dbReference>
<gene>
    <name evidence="2" type="ORF">J2S76_004287</name>
</gene>
<accession>A0ABU0DN11</accession>
<dbReference type="EMBL" id="JAUSUH010000013">
    <property type="protein sequence ID" value="MDQ0349833.1"/>
    <property type="molecule type" value="Genomic_DNA"/>
</dbReference>
<feature type="region of interest" description="Disordered" evidence="1">
    <location>
        <begin position="1"/>
        <end position="44"/>
    </location>
</feature>
<keyword evidence="3" id="KW-1185">Reference proteome</keyword>
<comment type="caution">
    <text evidence="2">The sequence shown here is derived from an EMBL/GenBank/DDBJ whole genome shotgun (WGS) entry which is preliminary data.</text>
</comment>
<dbReference type="Proteomes" id="UP001238467">
    <property type="component" value="Unassembled WGS sequence"/>
</dbReference>
<evidence type="ECO:0000313" key="3">
    <source>
        <dbReference type="Proteomes" id="UP001238467"/>
    </source>
</evidence>
<evidence type="ECO:0000256" key="1">
    <source>
        <dbReference type="SAM" id="MobiDB-lite"/>
    </source>
</evidence>